<dbReference type="EMBL" id="JBHYTS010000062">
    <property type="protein sequence ID" value="MFE1754569.1"/>
    <property type="molecule type" value="Genomic_DNA"/>
</dbReference>
<dbReference type="Proteomes" id="UP001599756">
    <property type="component" value="Unassembled WGS sequence"/>
</dbReference>
<evidence type="ECO:0000313" key="1">
    <source>
        <dbReference type="EMBL" id="MFE1754569.1"/>
    </source>
</evidence>
<proteinExistence type="predicted"/>
<comment type="caution">
    <text evidence="1">The sequence shown here is derived from an EMBL/GenBank/DDBJ whole genome shotgun (WGS) entry which is preliminary data.</text>
</comment>
<dbReference type="RefSeq" id="WP_381842834.1">
    <property type="nucleotide sequence ID" value="NZ_JBHYTS010000062.1"/>
</dbReference>
<protein>
    <submittedName>
        <fullName evidence="1">Uncharacterized protein</fullName>
    </submittedName>
</protein>
<keyword evidence="2" id="KW-1185">Reference proteome</keyword>
<evidence type="ECO:0000313" key="2">
    <source>
        <dbReference type="Proteomes" id="UP001599756"/>
    </source>
</evidence>
<name>A0ABW6HD49_9ACTN</name>
<gene>
    <name evidence="1" type="ORF">ACFW88_29170</name>
</gene>
<reference evidence="1 2" key="1">
    <citation type="submission" date="2024-09" db="EMBL/GenBank/DDBJ databases">
        <title>The Natural Products Discovery Center: Release of the First 8490 Sequenced Strains for Exploring Actinobacteria Biosynthetic Diversity.</title>
        <authorList>
            <person name="Kalkreuter E."/>
            <person name="Kautsar S.A."/>
            <person name="Yang D."/>
            <person name="Bader C.D."/>
            <person name="Teijaro C.N."/>
            <person name="Fluegel L."/>
            <person name="Davis C.M."/>
            <person name="Simpson J.R."/>
            <person name="Lauterbach L."/>
            <person name="Steele A.D."/>
            <person name="Gui C."/>
            <person name="Meng S."/>
            <person name="Li G."/>
            <person name="Viehrig K."/>
            <person name="Ye F."/>
            <person name="Su P."/>
            <person name="Kiefer A.F."/>
            <person name="Nichols A."/>
            <person name="Cepeda A.J."/>
            <person name="Yan W."/>
            <person name="Fan B."/>
            <person name="Jiang Y."/>
            <person name="Adhikari A."/>
            <person name="Zheng C.-J."/>
            <person name="Schuster L."/>
            <person name="Cowan T.M."/>
            <person name="Smanski M.J."/>
            <person name="Chevrette M.G."/>
            <person name="De Carvalho L.P.S."/>
            <person name="Shen B."/>
        </authorList>
    </citation>
    <scope>NUCLEOTIDE SEQUENCE [LARGE SCALE GENOMIC DNA]</scope>
    <source>
        <strain evidence="1 2">NPDC059500</strain>
    </source>
</reference>
<accession>A0ABW6HD49</accession>
<organism evidence="1 2">
    <name type="scientific">Streptomyces anandii</name>
    <dbReference type="NCBI Taxonomy" id="285454"/>
    <lineage>
        <taxon>Bacteria</taxon>
        <taxon>Bacillati</taxon>
        <taxon>Actinomycetota</taxon>
        <taxon>Actinomycetes</taxon>
        <taxon>Kitasatosporales</taxon>
        <taxon>Streptomycetaceae</taxon>
        <taxon>Streptomyces</taxon>
    </lineage>
</organism>
<sequence length="176" mass="19205">MTDLLGQPFVLAEALDGVERLLIRPLPPEATVTDDHDPVSGEWAGARGGGFAFVPLWESESLVGVYAPEWNEVEEAAEGHLRALTEELERRWGARRVVGMRVPLFRRVAQEPMPPFFQALCDNDLLGDLAVWGPVPGGPDGDDRWVAVSLNQCDGDAPFLLVVAVADHPVAELEDD</sequence>